<reference evidence="6" key="1">
    <citation type="submission" date="2017-10" db="EMBL/GenBank/DDBJ databases">
        <title>Rapid genome shrinkage in a self-fertile nematode reveals novel sperm competition proteins.</title>
        <authorList>
            <person name="Yin D."/>
            <person name="Schwarz E.M."/>
            <person name="Thomas C.G."/>
            <person name="Felde R.L."/>
            <person name="Korf I.F."/>
            <person name="Cutter A.D."/>
            <person name="Schartner C.M."/>
            <person name="Ralston E.J."/>
            <person name="Meyer B.J."/>
            <person name="Haag E.S."/>
        </authorList>
    </citation>
    <scope>NUCLEOTIDE SEQUENCE [LARGE SCALE GENOMIC DNA]</scope>
    <source>
        <strain evidence="6">JU1422</strain>
    </source>
</reference>
<dbReference type="SUPFAM" id="SSF54695">
    <property type="entry name" value="POZ domain"/>
    <property type="match status" value="2"/>
</dbReference>
<feature type="compositionally biased region" description="Polar residues" evidence="2">
    <location>
        <begin position="366"/>
        <end position="378"/>
    </location>
</feature>
<dbReference type="STRING" id="1611254.A0A2G5VAX0"/>
<dbReference type="Gene3D" id="2.60.210.10">
    <property type="entry name" value="Apoptosis, Tumor Necrosis Factor Receptor Associated Protein 2, Chain A"/>
    <property type="match status" value="2"/>
</dbReference>
<keyword evidence="6" id="KW-1185">Reference proteome</keyword>
<dbReference type="PROSITE" id="PS50144">
    <property type="entry name" value="MATH"/>
    <property type="match status" value="1"/>
</dbReference>
<evidence type="ECO:0000313" key="6">
    <source>
        <dbReference type="Proteomes" id="UP000230233"/>
    </source>
</evidence>
<sequence>MVTNEEGSIGNRTEPEDTAETSILEVAQKSRSELIAVTEDIKKNQEEMLHKIECKYEEKIEKMKRDYKEKLDEQSNKLQLIEESISKLVILGEAAQKSKDDPTKEPISELTVSINNTTNVASKTLKRFQLKHIFKGVSNFKEMEFSNSKHEDHYNVKWYMSVRRKNGRLGFYVHCQPIAPSEKWSIQTKLEYTMIGRVQNDNIIRTFDYCYEKAIGWGFHEFLEWKEMKKWFLVDGNLQVEAKVTIFETTGLAKTKVRKFDESQKDVSDVILVVGDTKFYVSKMFLAAQSSVFKALLLGSFKESKQSEVTHDFHYFLEVLYGEPVIDESNVGGIVFVADMYDAPTAIGRCERIFRKMAANEEGSIGNRTESEATTETSMLEVAQNPRSELIAETEDSKKNQEEMLQNIESMIDNKIEKIKKVYDQKFDEQSNKLQLLEESISKLSKSIENAQNSQNASTKETISEPTACITNTTKVDSKTIKRFKLKHVLKNVSNFKENVEHLSEKEDYYNTNWSIAVQRHKNDLGFYVHCEPITPADKWSIRAKLEFKVVGPNENDVIKTWDYCYKSKGAGFCKFLDWEEMKKWYLVDGNLTLEVNGEIIETTGFSKEKIRKFDESQKNFSDVILVVEDTKFYVSKMFLAAQSSVFNALLLGNFSESKQSEVKLNGIDPDDFHYFLEVLYGESAIDDTTVEGVALLADMYDAPTAIRKCEEFLLKESKKTSYKKLKIATRYNLEKLKDMYLW</sequence>
<dbReference type="SMART" id="SM00225">
    <property type="entry name" value="BTB"/>
    <property type="match status" value="2"/>
</dbReference>
<dbReference type="SUPFAM" id="SSF49599">
    <property type="entry name" value="TRAF domain-like"/>
    <property type="match status" value="2"/>
</dbReference>
<evidence type="ECO:0008006" key="7">
    <source>
        <dbReference type="Google" id="ProtNLM"/>
    </source>
</evidence>
<feature type="region of interest" description="Disordered" evidence="2">
    <location>
        <begin position="1"/>
        <end position="22"/>
    </location>
</feature>
<dbReference type="PROSITE" id="PS50097">
    <property type="entry name" value="BTB"/>
    <property type="match status" value="2"/>
</dbReference>
<dbReference type="InterPro" id="IPR008974">
    <property type="entry name" value="TRAF-like"/>
</dbReference>
<dbReference type="Proteomes" id="UP000230233">
    <property type="component" value="Chromosome II"/>
</dbReference>
<feature type="domain" description="BTB" evidence="3">
    <location>
        <begin position="268"/>
        <end position="329"/>
    </location>
</feature>
<protein>
    <recommendedName>
        <fullName evidence="7">BTB domain-containing protein</fullName>
    </recommendedName>
</protein>
<dbReference type="Pfam" id="PF00917">
    <property type="entry name" value="MATH"/>
    <property type="match status" value="2"/>
</dbReference>
<dbReference type="SMART" id="SM00061">
    <property type="entry name" value="MATH"/>
    <property type="match status" value="2"/>
</dbReference>
<dbReference type="InterPro" id="IPR002083">
    <property type="entry name" value="MATH/TRAF_dom"/>
</dbReference>
<feature type="domain" description="MATH" evidence="4">
    <location>
        <begin position="118"/>
        <end position="244"/>
    </location>
</feature>
<accession>A0A2G5VAX0</accession>
<organism evidence="5 6">
    <name type="scientific">Caenorhabditis nigoni</name>
    <dbReference type="NCBI Taxonomy" id="1611254"/>
    <lineage>
        <taxon>Eukaryota</taxon>
        <taxon>Metazoa</taxon>
        <taxon>Ecdysozoa</taxon>
        <taxon>Nematoda</taxon>
        <taxon>Chromadorea</taxon>
        <taxon>Rhabditida</taxon>
        <taxon>Rhabditina</taxon>
        <taxon>Rhabditomorpha</taxon>
        <taxon>Rhabditoidea</taxon>
        <taxon>Rhabditidae</taxon>
        <taxon>Peloderinae</taxon>
        <taxon>Caenorhabditis</taxon>
    </lineage>
</organism>
<dbReference type="InterPro" id="IPR011333">
    <property type="entry name" value="SKP1/BTB/POZ_sf"/>
</dbReference>
<dbReference type="AlphaFoldDB" id="A0A2G5VAX0"/>
<dbReference type="Gene3D" id="3.30.710.10">
    <property type="entry name" value="Potassium Channel Kv1.1, Chain A"/>
    <property type="match status" value="2"/>
</dbReference>
<dbReference type="EMBL" id="PDUG01000002">
    <property type="protein sequence ID" value="PIC48933.1"/>
    <property type="molecule type" value="Genomic_DNA"/>
</dbReference>
<dbReference type="Pfam" id="PF00651">
    <property type="entry name" value="BTB"/>
    <property type="match status" value="2"/>
</dbReference>
<dbReference type="InterPro" id="IPR000210">
    <property type="entry name" value="BTB/POZ_dom"/>
</dbReference>
<evidence type="ECO:0000256" key="1">
    <source>
        <dbReference type="SAM" id="Coils"/>
    </source>
</evidence>
<evidence type="ECO:0000256" key="2">
    <source>
        <dbReference type="SAM" id="MobiDB-lite"/>
    </source>
</evidence>
<feature type="region of interest" description="Disordered" evidence="2">
    <location>
        <begin position="364"/>
        <end position="399"/>
    </location>
</feature>
<feature type="domain" description="BTB" evidence="3">
    <location>
        <begin position="622"/>
        <end position="681"/>
    </location>
</feature>
<keyword evidence="1" id="KW-0175">Coiled coil</keyword>
<dbReference type="OrthoDB" id="409642at2759"/>
<dbReference type="PANTHER" id="PTHR22743:SF165">
    <property type="entry name" value="BTB AND MATH DOMAIN CONTAINING-RELATED"/>
    <property type="match status" value="1"/>
</dbReference>
<evidence type="ECO:0000259" key="3">
    <source>
        <dbReference type="PROSITE" id="PS50097"/>
    </source>
</evidence>
<dbReference type="CDD" id="cd18186">
    <property type="entry name" value="BTB_POZ_ZBTB_KLHL-like"/>
    <property type="match status" value="2"/>
</dbReference>
<evidence type="ECO:0000259" key="4">
    <source>
        <dbReference type="PROSITE" id="PS50144"/>
    </source>
</evidence>
<dbReference type="InterPro" id="IPR052664">
    <property type="entry name" value="BTB-MATH_domain_protein"/>
</dbReference>
<evidence type="ECO:0000313" key="5">
    <source>
        <dbReference type="EMBL" id="PIC48933.1"/>
    </source>
</evidence>
<feature type="coiled-coil region" evidence="1">
    <location>
        <begin position="42"/>
        <end position="84"/>
    </location>
</feature>
<dbReference type="CDD" id="cd00121">
    <property type="entry name" value="MATH"/>
    <property type="match status" value="2"/>
</dbReference>
<name>A0A2G5VAX0_9PELO</name>
<comment type="caution">
    <text evidence="5">The sequence shown here is derived from an EMBL/GenBank/DDBJ whole genome shotgun (WGS) entry which is preliminary data.</text>
</comment>
<dbReference type="PANTHER" id="PTHR22743">
    <property type="entry name" value="MEPRIN/TRAF-LIKE MATH FAMILY-C.ELEGANS"/>
    <property type="match status" value="1"/>
</dbReference>
<gene>
    <name evidence="5" type="primary">Cnig_chr_II.g7723</name>
    <name evidence="5" type="ORF">B9Z55_007723</name>
</gene>
<proteinExistence type="predicted"/>